<keyword evidence="5" id="KW-1185">Reference proteome</keyword>
<dbReference type="GO" id="GO:0016491">
    <property type="term" value="F:oxidoreductase activity"/>
    <property type="evidence" value="ECO:0007669"/>
    <property type="project" value="UniProtKB-KW"/>
</dbReference>
<dbReference type="InterPro" id="IPR002347">
    <property type="entry name" value="SDR_fam"/>
</dbReference>
<name>A0A167QIQ4_CALVF</name>
<dbReference type="PRINTS" id="PR00081">
    <property type="entry name" value="GDHRDH"/>
</dbReference>
<accession>A0A167QIQ4</accession>
<sequence length="284" mass="30022">MAANKQFVVIVTGANKGIGLECVRVLAARVNSSYLFKKVGAESSVIYLASRDEERGKAALKEITAAEGVDVRLGVLDVSSTDSISKFAAFIKGKHETVHALINNAGVADGAGGRGSNFDSKTVEWVFKVNYDGVHATTDAFLPLMHEYGRIVNISSGLTRLAAPALKEKLLKVSSVSEADSITTEFRNAVKEGTAEKLGYPTLAYPCSKILLNALTIGFAADNKATHPHLLFKYVNPGWVKTDMGGSAAPGTVQQGADTPCWAAVDDISGTSGSGLATRSQIEW</sequence>
<keyword evidence="3" id="KW-0560">Oxidoreductase</keyword>
<keyword evidence="2" id="KW-0521">NADP</keyword>
<reference evidence="4 5" key="1">
    <citation type="journal article" date="2016" name="Mol. Biol. Evol.">
        <title>Comparative Genomics of Early-Diverging Mushroom-Forming Fungi Provides Insights into the Origins of Lignocellulose Decay Capabilities.</title>
        <authorList>
            <person name="Nagy L.G."/>
            <person name="Riley R."/>
            <person name="Tritt A."/>
            <person name="Adam C."/>
            <person name="Daum C."/>
            <person name="Floudas D."/>
            <person name="Sun H."/>
            <person name="Yadav J.S."/>
            <person name="Pangilinan J."/>
            <person name="Larsson K.H."/>
            <person name="Matsuura K."/>
            <person name="Barry K."/>
            <person name="Labutti K."/>
            <person name="Kuo R."/>
            <person name="Ohm R.A."/>
            <person name="Bhattacharya S.S."/>
            <person name="Shirouzu T."/>
            <person name="Yoshinaga Y."/>
            <person name="Martin F.M."/>
            <person name="Grigoriev I.V."/>
            <person name="Hibbett D.S."/>
        </authorList>
    </citation>
    <scope>NUCLEOTIDE SEQUENCE [LARGE SCALE GENOMIC DNA]</scope>
    <source>
        <strain evidence="4 5">TUFC12733</strain>
    </source>
</reference>
<comment type="similarity">
    <text evidence="1">Belongs to the short-chain dehydrogenases/reductases (SDR) family.</text>
</comment>
<proteinExistence type="inferred from homology"/>
<dbReference type="SUPFAM" id="SSF51735">
    <property type="entry name" value="NAD(P)-binding Rossmann-fold domains"/>
    <property type="match status" value="1"/>
</dbReference>
<organism evidence="4 5">
    <name type="scientific">Calocera viscosa (strain TUFC12733)</name>
    <dbReference type="NCBI Taxonomy" id="1330018"/>
    <lineage>
        <taxon>Eukaryota</taxon>
        <taxon>Fungi</taxon>
        <taxon>Dikarya</taxon>
        <taxon>Basidiomycota</taxon>
        <taxon>Agaricomycotina</taxon>
        <taxon>Dacrymycetes</taxon>
        <taxon>Dacrymycetales</taxon>
        <taxon>Dacrymycetaceae</taxon>
        <taxon>Calocera</taxon>
    </lineage>
</organism>
<dbReference type="EMBL" id="KV417271">
    <property type="protein sequence ID" value="KZO99799.1"/>
    <property type="molecule type" value="Genomic_DNA"/>
</dbReference>
<dbReference type="Proteomes" id="UP000076738">
    <property type="component" value="Unassembled WGS sequence"/>
</dbReference>
<evidence type="ECO:0000256" key="1">
    <source>
        <dbReference type="ARBA" id="ARBA00006484"/>
    </source>
</evidence>
<evidence type="ECO:0000256" key="3">
    <source>
        <dbReference type="ARBA" id="ARBA00023002"/>
    </source>
</evidence>
<dbReference type="Gene3D" id="3.40.50.720">
    <property type="entry name" value="NAD(P)-binding Rossmann-like Domain"/>
    <property type="match status" value="1"/>
</dbReference>
<dbReference type="PANTHER" id="PTHR43963:SF6">
    <property type="entry name" value="CHAIN DEHYDROGENASE FAMILY PROTEIN, PUTATIVE (AFU_ORTHOLOGUE AFUA_3G15350)-RELATED"/>
    <property type="match status" value="1"/>
</dbReference>
<dbReference type="InterPro" id="IPR036291">
    <property type="entry name" value="NAD(P)-bd_dom_sf"/>
</dbReference>
<evidence type="ECO:0000313" key="4">
    <source>
        <dbReference type="EMBL" id="KZO99799.1"/>
    </source>
</evidence>
<dbReference type="STRING" id="1330018.A0A167QIQ4"/>
<evidence type="ECO:0000313" key="5">
    <source>
        <dbReference type="Proteomes" id="UP000076738"/>
    </source>
</evidence>
<dbReference type="OrthoDB" id="1933717at2759"/>
<dbReference type="PANTHER" id="PTHR43963">
    <property type="entry name" value="CARBONYL REDUCTASE 1-RELATED"/>
    <property type="match status" value="1"/>
</dbReference>
<protein>
    <submittedName>
        <fullName evidence="4">Carbonyl reductase</fullName>
    </submittedName>
</protein>
<dbReference type="Pfam" id="PF00106">
    <property type="entry name" value="adh_short"/>
    <property type="match status" value="1"/>
</dbReference>
<dbReference type="AlphaFoldDB" id="A0A167QIQ4"/>
<gene>
    <name evidence="4" type="ORF">CALVIDRAFT_359924</name>
</gene>
<evidence type="ECO:0000256" key="2">
    <source>
        <dbReference type="ARBA" id="ARBA00022857"/>
    </source>
</evidence>